<proteinExistence type="predicted"/>
<dbReference type="AlphaFoldDB" id="A0AAV4SIL1"/>
<gene>
    <name evidence="1" type="ORF">CEXT_562281</name>
</gene>
<comment type="caution">
    <text evidence="1">The sequence shown here is derived from an EMBL/GenBank/DDBJ whole genome shotgun (WGS) entry which is preliminary data.</text>
</comment>
<name>A0AAV4SIL1_CAEEX</name>
<dbReference type="EMBL" id="BPLR01009746">
    <property type="protein sequence ID" value="GIY34258.1"/>
    <property type="molecule type" value="Genomic_DNA"/>
</dbReference>
<sequence>MRSNPHEKWSCRAAESSLNPMGLFSLGRGLDFRFLMKESNTGISPSITCERAINRSPPVLFPAHTHRRKVEFSRFFVFYRMSFLQENHCSLLKNNLRLIDSKLWNTSQ</sequence>
<accession>A0AAV4SIL1</accession>
<protein>
    <submittedName>
        <fullName evidence="1">Uncharacterized protein</fullName>
    </submittedName>
</protein>
<dbReference type="Proteomes" id="UP001054945">
    <property type="component" value="Unassembled WGS sequence"/>
</dbReference>
<evidence type="ECO:0000313" key="1">
    <source>
        <dbReference type="EMBL" id="GIY34258.1"/>
    </source>
</evidence>
<evidence type="ECO:0000313" key="2">
    <source>
        <dbReference type="Proteomes" id="UP001054945"/>
    </source>
</evidence>
<reference evidence="1 2" key="1">
    <citation type="submission" date="2021-06" db="EMBL/GenBank/DDBJ databases">
        <title>Caerostris extrusa draft genome.</title>
        <authorList>
            <person name="Kono N."/>
            <person name="Arakawa K."/>
        </authorList>
    </citation>
    <scope>NUCLEOTIDE SEQUENCE [LARGE SCALE GENOMIC DNA]</scope>
</reference>
<organism evidence="1 2">
    <name type="scientific">Caerostris extrusa</name>
    <name type="common">Bark spider</name>
    <name type="synonym">Caerostris bankana</name>
    <dbReference type="NCBI Taxonomy" id="172846"/>
    <lineage>
        <taxon>Eukaryota</taxon>
        <taxon>Metazoa</taxon>
        <taxon>Ecdysozoa</taxon>
        <taxon>Arthropoda</taxon>
        <taxon>Chelicerata</taxon>
        <taxon>Arachnida</taxon>
        <taxon>Araneae</taxon>
        <taxon>Araneomorphae</taxon>
        <taxon>Entelegynae</taxon>
        <taxon>Araneoidea</taxon>
        <taxon>Araneidae</taxon>
        <taxon>Caerostris</taxon>
    </lineage>
</organism>
<keyword evidence="2" id="KW-1185">Reference proteome</keyword>